<accession>A0A1R3GEE0</accession>
<dbReference type="PANTHER" id="PTHR33696">
    <property type="entry name" value="T22J18.15-RELATED"/>
    <property type="match status" value="1"/>
</dbReference>
<evidence type="ECO:0000256" key="1">
    <source>
        <dbReference type="SAM" id="MobiDB-lite"/>
    </source>
</evidence>
<sequence>MSHRKVHSQGNVPFSWEDKPGVSKVITHFDDHKCPIDIGLHENDPPAILSPPSDGGGSSKVLVQEKKVPPPPPCSIQLLPKRSTSVKGLRWWQEDPFLAAYKECTKNGGKNGKLWSSDQSRKNNGNGSKARKKKIAFSCKNSCDVRDDNLVRLSNLPPLPKDRSRSRQEFVYPLYQKAL</sequence>
<evidence type="ECO:0000313" key="2">
    <source>
        <dbReference type="EMBL" id="OMO56427.1"/>
    </source>
</evidence>
<dbReference type="OrthoDB" id="745459at2759"/>
<reference evidence="2 3" key="1">
    <citation type="submission" date="2013-09" db="EMBL/GenBank/DDBJ databases">
        <title>Corchorus capsularis genome sequencing.</title>
        <authorList>
            <person name="Alam M."/>
            <person name="Haque M.S."/>
            <person name="Islam M.S."/>
            <person name="Emdad E.M."/>
            <person name="Islam M.M."/>
            <person name="Ahmed B."/>
            <person name="Halim A."/>
            <person name="Hossen Q.M.M."/>
            <person name="Hossain M.Z."/>
            <person name="Ahmed R."/>
            <person name="Khan M.M."/>
            <person name="Islam R."/>
            <person name="Rashid M.M."/>
            <person name="Khan S.A."/>
            <person name="Rahman M.S."/>
            <person name="Alam M."/>
        </authorList>
    </citation>
    <scope>NUCLEOTIDE SEQUENCE [LARGE SCALE GENOMIC DNA]</scope>
    <source>
        <strain evidence="3">cv. CVL-1</strain>
        <tissue evidence="2">Whole seedling</tissue>
    </source>
</reference>
<proteinExistence type="predicted"/>
<dbReference type="AlphaFoldDB" id="A0A1R3GEE0"/>
<evidence type="ECO:0000313" key="3">
    <source>
        <dbReference type="Proteomes" id="UP000188268"/>
    </source>
</evidence>
<dbReference type="OMA" id="RWWQEDP"/>
<keyword evidence="3" id="KW-1185">Reference proteome</keyword>
<protein>
    <submittedName>
        <fullName evidence="2">Uncharacterized protein</fullName>
    </submittedName>
</protein>
<dbReference type="Gramene" id="OMO56427">
    <property type="protein sequence ID" value="OMO56427"/>
    <property type="gene ID" value="CCACVL1_26561"/>
</dbReference>
<dbReference type="Proteomes" id="UP000188268">
    <property type="component" value="Unassembled WGS sequence"/>
</dbReference>
<name>A0A1R3GEE0_COCAP</name>
<feature type="region of interest" description="Disordered" evidence="1">
    <location>
        <begin position="109"/>
        <end position="133"/>
    </location>
</feature>
<organism evidence="2 3">
    <name type="scientific">Corchorus capsularis</name>
    <name type="common">Jute</name>
    <dbReference type="NCBI Taxonomy" id="210143"/>
    <lineage>
        <taxon>Eukaryota</taxon>
        <taxon>Viridiplantae</taxon>
        <taxon>Streptophyta</taxon>
        <taxon>Embryophyta</taxon>
        <taxon>Tracheophyta</taxon>
        <taxon>Spermatophyta</taxon>
        <taxon>Magnoliopsida</taxon>
        <taxon>eudicotyledons</taxon>
        <taxon>Gunneridae</taxon>
        <taxon>Pentapetalae</taxon>
        <taxon>rosids</taxon>
        <taxon>malvids</taxon>
        <taxon>Malvales</taxon>
        <taxon>Malvaceae</taxon>
        <taxon>Grewioideae</taxon>
        <taxon>Apeibeae</taxon>
        <taxon>Corchorus</taxon>
    </lineage>
</organism>
<feature type="compositionally biased region" description="Polar residues" evidence="1">
    <location>
        <begin position="114"/>
        <end position="127"/>
    </location>
</feature>
<gene>
    <name evidence="2" type="ORF">CCACVL1_26561</name>
</gene>
<dbReference type="EMBL" id="AWWV01014503">
    <property type="protein sequence ID" value="OMO56427.1"/>
    <property type="molecule type" value="Genomic_DNA"/>
</dbReference>
<comment type="caution">
    <text evidence="2">The sequence shown here is derived from an EMBL/GenBank/DDBJ whole genome shotgun (WGS) entry which is preliminary data.</text>
</comment>
<dbReference type="PANTHER" id="PTHR33696:SF20">
    <property type="entry name" value="DUF688 FAMILY PROTEIN"/>
    <property type="match status" value="1"/>
</dbReference>